<dbReference type="CDD" id="cd22391">
    <property type="entry name" value="KH-I_PNO1_rpt1"/>
    <property type="match status" value="1"/>
</dbReference>
<evidence type="ECO:0000256" key="6">
    <source>
        <dbReference type="ARBA" id="ARBA00023242"/>
    </source>
</evidence>
<feature type="domain" description="K Homology" evidence="10">
    <location>
        <begin position="194"/>
        <end position="259"/>
    </location>
</feature>
<comment type="similarity">
    <text evidence="2">Belongs to the PNO1 family.</text>
</comment>
<feature type="compositionally biased region" description="Polar residues" evidence="9">
    <location>
        <begin position="108"/>
        <end position="121"/>
    </location>
</feature>
<evidence type="ECO:0000256" key="2">
    <source>
        <dbReference type="ARBA" id="ARBA00007515"/>
    </source>
</evidence>
<dbReference type="Proteomes" id="UP000078237">
    <property type="component" value="Unassembled WGS sequence"/>
</dbReference>
<protein>
    <recommendedName>
        <fullName evidence="4">Pre-rRNA-processing protein PNO1</fullName>
    </recommendedName>
    <alternativeName>
        <fullName evidence="8">Pre-rRNA-processing protein pno1</fullName>
    </alternativeName>
</protein>
<feature type="compositionally biased region" description="Basic and acidic residues" evidence="9">
    <location>
        <begin position="58"/>
        <end position="69"/>
    </location>
</feature>
<evidence type="ECO:0000256" key="4">
    <source>
        <dbReference type="ARBA" id="ARBA00016042"/>
    </source>
</evidence>
<feature type="region of interest" description="Disordered" evidence="9">
    <location>
        <begin position="99"/>
        <end position="122"/>
    </location>
</feature>
<dbReference type="InterPro" id="IPR055211">
    <property type="entry name" value="KH_PNO1_2nd"/>
</dbReference>
<dbReference type="GO" id="GO:0005730">
    <property type="term" value="C:nucleolus"/>
    <property type="evidence" value="ECO:0007669"/>
    <property type="project" value="UniProtKB-SubCell"/>
</dbReference>
<name>A0A175WDM8_9PEZI</name>
<dbReference type="Gene3D" id="3.30.1370.10">
    <property type="entry name" value="K Homology domain, type 1"/>
    <property type="match status" value="1"/>
</dbReference>
<dbReference type="PANTHER" id="PTHR12826">
    <property type="entry name" value="RIBONUCLEASE Y"/>
    <property type="match status" value="1"/>
</dbReference>
<evidence type="ECO:0000256" key="1">
    <source>
        <dbReference type="ARBA" id="ARBA00004604"/>
    </source>
</evidence>
<comment type="subunit">
    <text evidence="3">Component of the small ribosomal subunit, ribosomal RNA processing complex (SSU RRP complex).</text>
</comment>
<accession>A0A175WDM8</accession>
<dbReference type="STRING" id="100816.A0A175WDM8"/>
<dbReference type="VEuPathDB" id="FungiDB:MMYC01_202212"/>
<keyword evidence="5" id="KW-0694">RNA-binding</keyword>
<comment type="function">
    <text evidence="7">Required for small ribosomal subunit (SSU) synthesis. Has a role in the processing of early nucleolar and late cytoplasmic pre-RNA species.</text>
</comment>
<dbReference type="Pfam" id="PF22891">
    <property type="entry name" value="KH_PNO1_2nd"/>
    <property type="match status" value="1"/>
</dbReference>
<evidence type="ECO:0000256" key="9">
    <source>
        <dbReference type="SAM" id="MobiDB-lite"/>
    </source>
</evidence>
<dbReference type="CDD" id="cd22392">
    <property type="entry name" value="KH-I_PNO1_rpt2"/>
    <property type="match status" value="1"/>
</dbReference>
<feature type="compositionally biased region" description="Low complexity" evidence="9">
    <location>
        <begin position="1"/>
        <end position="14"/>
    </location>
</feature>
<dbReference type="GO" id="GO:0000447">
    <property type="term" value="P:endonucleolytic cleavage in ITS1 to separate SSU-rRNA from 5.8S rRNA and LSU-rRNA from tricistronic rRNA transcript (SSU-rRNA, 5.8S rRNA, LSU-rRNA)"/>
    <property type="evidence" value="ECO:0007669"/>
    <property type="project" value="EnsemblFungi"/>
</dbReference>
<feature type="region of interest" description="Disordered" evidence="9">
    <location>
        <begin position="1"/>
        <end position="69"/>
    </location>
</feature>
<evidence type="ECO:0000256" key="8">
    <source>
        <dbReference type="ARBA" id="ARBA00071744"/>
    </source>
</evidence>
<dbReference type="InterPro" id="IPR004087">
    <property type="entry name" value="KH_dom"/>
</dbReference>
<gene>
    <name evidence="11" type="ORF">MMYC01_202212</name>
</gene>
<comment type="caution">
    <text evidence="11">The sequence shown here is derived from an EMBL/GenBank/DDBJ whole genome shotgun (WGS) entry which is preliminary data.</text>
</comment>
<dbReference type="GO" id="GO:0000472">
    <property type="term" value="P:endonucleolytic cleavage to generate mature 5'-end of SSU-rRNA from (SSU-rRNA, 5.8S rRNA, LSU-rRNA)"/>
    <property type="evidence" value="ECO:0007669"/>
    <property type="project" value="EnsemblFungi"/>
</dbReference>
<evidence type="ECO:0000256" key="7">
    <source>
        <dbReference type="ARBA" id="ARBA00025554"/>
    </source>
</evidence>
<dbReference type="EMBL" id="LCTW02000031">
    <property type="protein sequence ID" value="KXX81611.1"/>
    <property type="molecule type" value="Genomic_DNA"/>
</dbReference>
<keyword evidence="6" id="KW-0539">Nucleus</keyword>
<evidence type="ECO:0000256" key="5">
    <source>
        <dbReference type="ARBA" id="ARBA00022884"/>
    </source>
</evidence>
<dbReference type="PANTHER" id="PTHR12826:SF13">
    <property type="entry name" value="RNA-BINDING PROTEIN PNO1"/>
    <property type="match status" value="1"/>
</dbReference>
<dbReference type="GO" id="GO:0000056">
    <property type="term" value="P:ribosomal small subunit export from nucleus"/>
    <property type="evidence" value="ECO:0007669"/>
    <property type="project" value="EnsemblFungi"/>
</dbReference>
<dbReference type="FunFam" id="3.30.1370.10:FF:000009">
    <property type="entry name" value="RNA-binding protein PNO1"/>
    <property type="match status" value="1"/>
</dbReference>
<sequence>MPAPTALLQPTTTPESVPLPAPDNEDELLIDMQDSTTAEPSAAAPAMSTDDTEMAVDEEGRPRFAPGKDVDPVRRVETRKIPIPPNRMSALKNNWTKASSAIRPPTPCLQNEPQARSTEWPSSYPPLVDHCKLQVRMNVKEKRVELRSSRFTQSNEALQMGADFVSAFAMGFDIDDAIALLRLDSLYIQSFDIKDVRQTLGQDALGRAIGRIAGKDGKTKFAIENATKTRIVLAGSRVHILGAFENIGMARESIVSLVLGAQPGKVYNNLRIIASRMKERF</sequence>
<evidence type="ECO:0000259" key="10">
    <source>
        <dbReference type="SMART" id="SM00322"/>
    </source>
</evidence>
<keyword evidence="12" id="KW-1185">Reference proteome</keyword>
<reference evidence="11 12" key="1">
    <citation type="journal article" date="2016" name="Genome Announc.">
        <title>Genome Sequence of Madurella mycetomatis mm55, Isolated from a Human Mycetoma Case in Sudan.</title>
        <authorList>
            <person name="Smit S."/>
            <person name="Derks M.F."/>
            <person name="Bervoets S."/>
            <person name="Fahal A."/>
            <person name="van Leeuwen W."/>
            <person name="van Belkum A."/>
            <person name="van de Sande W.W."/>
        </authorList>
    </citation>
    <scope>NUCLEOTIDE SEQUENCE [LARGE SCALE GENOMIC DNA]</scope>
    <source>
        <strain evidence="12">mm55</strain>
    </source>
</reference>
<dbReference type="InterPro" id="IPR055212">
    <property type="entry name" value="KH-I_PNO1_first"/>
</dbReference>
<comment type="subcellular location">
    <subcellularLocation>
        <location evidence="1">Nucleus</location>
        <location evidence="1">Nucleolus</location>
    </subcellularLocation>
</comment>
<dbReference type="GO" id="GO:0051082">
    <property type="term" value="F:unfolded protein binding"/>
    <property type="evidence" value="ECO:0007669"/>
    <property type="project" value="EnsemblFungi"/>
</dbReference>
<dbReference type="OrthoDB" id="1932641at2759"/>
<evidence type="ECO:0000313" key="11">
    <source>
        <dbReference type="EMBL" id="KXX81611.1"/>
    </source>
</evidence>
<proteinExistence type="inferred from homology"/>
<dbReference type="AlphaFoldDB" id="A0A175WDM8"/>
<dbReference type="GO" id="GO:0043248">
    <property type="term" value="P:proteasome assembly"/>
    <property type="evidence" value="ECO:0007669"/>
    <property type="project" value="EnsemblFungi"/>
</dbReference>
<dbReference type="SMART" id="SM00322">
    <property type="entry name" value="KH"/>
    <property type="match status" value="1"/>
</dbReference>
<feature type="compositionally biased region" description="Low complexity" evidence="9">
    <location>
        <begin position="35"/>
        <end position="49"/>
    </location>
</feature>
<dbReference type="InterPro" id="IPR036612">
    <property type="entry name" value="KH_dom_type_1_sf"/>
</dbReference>
<evidence type="ECO:0000256" key="3">
    <source>
        <dbReference type="ARBA" id="ARBA00011420"/>
    </source>
</evidence>
<dbReference type="GO" id="GO:0042255">
    <property type="term" value="P:ribosome assembly"/>
    <property type="evidence" value="ECO:0007669"/>
    <property type="project" value="EnsemblFungi"/>
</dbReference>
<dbReference type="SUPFAM" id="SSF54791">
    <property type="entry name" value="Eukaryotic type KH-domain (KH-domain type I)"/>
    <property type="match status" value="1"/>
</dbReference>
<evidence type="ECO:0000313" key="12">
    <source>
        <dbReference type="Proteomes" id="UP000078237"/>
    </source>
</evidence>
<organism evidence="11 12">
    <name type="scientific">Madurella mycetomatis</name>
    <dbReference type="NCBI Taxonomy" id="100816"/>
    <lineage>
        <taxon>Eukaryota</taxon>
        <taxon>Fungi</taxon>
        <taxon>Dikarya</taxon>
        <taxon>Ascomycota</taxon>
        <taxon>Pezizomycotina</taxon>
        <taxon>Sordariomycetes</taxon>
        <taxon>Sordariomycetidae</taxon>
        <taxon>Sordariales</taxon>
        <taxon>Sordariales incertae sedis</taxon>
        <taxon>Madurella</taxon>
    </lineage>
</organism>
<dbReference type="GO" id="GO:0042134">
    <property type="term" value="F:rRNA primary transcript binding"/>
    <property type="evidence" value="ECO:0007669"/>
    <property type="project" value="EnsemblFungi"/>
</dbReference>